<name>T0KJT2_COLGC</name>
<protein>
    <submittedName>
        <fullName evidence="1">Uncharacterized protein</fullName>
    </submittedName>
</protein>
<sequence length="170" mass="19529">MSNDPRDLTAVQLMQSPTPERDYVTIGASCDRCLRPFKTVAHRKWLLDLPLTKIRLPGLEKVEQASDDSTEYLGYEVSPSFMFSWHFCPGPSCKLPNSIPQADLSGGERDPETWKDEDNYQLTRSRLLDALSQDCLGGGWRNYMQFRLGWYNFIHKGAIRVLENSPIQRM</sequence>
<comment type="caution">
    <text evidence="1">The sequence shown here is derived from an EMBL/GenBank/DDBJ whole genome shotgun (WGS) entry which is preliminary data.</text>
</comment>
<evidence type="ECO:0000313" key="1">
    <source>
        <dbReference type="EMBL" id="EQB53008.1"/>
    </source>
</evidence>
<organism evidence="1 2">
    <name type="scientific">Colletotrichum gloeosporioides (strain Cg-14)</name>
    <name type="common">Anthracnose fungus</name>
    <name type="synonym">Glomerella cingulata</name>
    <dbReference type="NCBI Taxonomy" id="1237896"/>
    <lineage>
        <taxon>Eukaryota</taxon>
        <taxon>Fungi</taxon>
        <taxon>Dikarya</taxon>
        <taxon>Ascomycota</taxon>
        <taxon>Pezizomycotina</taxon>
        <taxon>Sordariomycetes</taxon>
        <taxon>Hypocreomycetidae</taxon>
        <taxon>Glomerellales</taxon>
        <taxon>Glomerellaceae</taxon>
        <taxon>Colletotrichum</taxon>
        <taxon>Colletotrichum gloeosporioides species complex</taxon>
    </lineage>
</organism>
<dbReference type="Proteomes" id="UP000015530">
    <property type="component" value="Unassembled WGS sequence"/>
</dbReference>
<accession>T0KJT2</accession>
<proteinExistence type="predicted"/>
<dbReference type="AlphaFoldDB" id="T0KJT2"/>
<dbReference type="HOGENOM" id="CLU_1570502_0_0_1"/>
<gene>
    <name evidence="1" type="ORF">CGLO_07327</name>
</gene>
<evidence type="ECO:0000313" key="2">
    <source>
        <dbReference type="Proteomes" id="UP000015530"/>
    </source>
</evidence>
<dbReference type="EMBL" id="AMYD01001476">
    <property type="protein sequence ID" value="EQB53008.1"/>
    <property type="molecule type" value="Genomic_DNA"/>
</dbReference>
<reference evidence="2" key="1">
    <citation type="journal article" date="2013" name="Mol. Plant Microbe Interact.">
        <title>Global aspects of pacC regulation of pathogenicity genes in Colletotrichum gloeosporioides as revealed by transcriptome analysis.</title>
        <authorList>
            <person name="Alkan N."/>
            <person name="Meng X."/>
            <person name="Friedlander G."/>
            <person name="Reuveni E."/>
            <person name="Sukno S."/>
            <person name="Sherman A."/>
            <person name="Thon M."/>
            <person name="Fluhr R."/>
            <person name="Prusky D."/>
        </authorList>
    </citation>
    <scope>NUCLEOTIDE SEQUENCE [LARGE SCALE GENOMIC DNA]</scope>
    <source>
        <strain evidence="2">Cg-14</strain>
    </source>
</reference>